<dbReference type="InterPro" id="IPR020546">
    <property type="entry name" value="ATP_synth_F1_dsu/esu_N"/>
</dbReference>
<dbReference type="SUPFAM" id="SSF51344">
    <property type="entry name" value="Epsilon subunit of F1F0-ATP synthase N-terminal domain"/>
    <property type="match status" value="1"/>
</dbReference>
<dbReference type="GO" id="GO:0045259">
    <property type="term" value="C:proton-transporting ATP synthase complex"/>
    <property type="evidence" value="ECO:0007669"/>
    <property type="project" value="UniProtKB-KW"/>
</dbReference>
<protein>
    <submittedName>
        <fullName evidence="10">ATP synthase epsilon chain</fullName>
        <ecNumber evidence="10">3.6.3.14</ecNumber>
    </submittedName>
</protein>
<dbReference type="EMBL" id="FUHU01000045">
    <property type="protein sequence ID" value="SJM67905.1"/>
    <property type="molecule type" value="Genomic_DNA"/>
</dbReference>
<dbReference type="GO" id="GO:0046933">
    <property type="term" value="F:proton-transporting ATP synthase activity, rotational mechanism"/>
    <property type="evidence" value="ECO:0007669"/>
    <property type="project" value="InterPro"/>
</dbReference>
<evidence type="ECO:0000313" key="11">
    <source>
        <dbReference type="Proteomes" id="UP000195787"/>
    </source>
</evidence>
<accession>A0A1R4GIJ6</accession>
<evidence type="ECO:0000256" key="6">
    <source>
        <dbReference type="ARBA" id="ARBA00023196"/>
    </source>
</evidence>
<keyword evidence="3 8" id="KW-0813">Transport</keyword>
<dbReference type="RefSeq" id="WP_086992824.1">
    <property type="nucleotide sequence ID" value="NZ_FUHU01000045.1"/>
</dbReference>
<dbReference type="InterPro" id="IPR001469">
    <property type="entry name" value="ATP_synth_F1_dsu/esu"/>
</dbReference>
<dbReference type="Gene3D" id="2.60.15.10">
    <property type="entry name" value="F0F1 ATP synthase delta/epsilon subunit, N-terminal"/>
    <property type="match status" value="1"/>
</dbReference>
<evidence type="ECO:0000256" key="1">
    <source>
        <dbReference type="ARBA" id="ARBA00004202"/>
    </source>
</evidence>
<keyword evidence="4 8" id="KW-0406">Ion transport</keyword>
<dbReference type="GO" id="GO:0005886">
    <property type="term" value="C:plasma membrane"/>
    <property type="evidence" value="ECO:0007669"/>
    <property type="project" value="UniProtKB-SubCell"/>
</dbReference>
<dbReference type="AlphaFoldDB" id="A0A1R4GIJ6"/>
<keyword evidence="11" id="KW-1185">Reference proteome</keyword>
<dbReference type="NCBIfam" id="TIGR01216">
    <property type="entry name" value="ATP_synt_epsi"/>
    <property type="match status" value="1"/>
</dbReference>
<evidence type="ECO:0000256" key="8">
    <source>
        <dbReference type="RuleBase" id="RU003656"/>
    </source>
</evidence>
<dbReference type="OrthoDB" id="9791445at2"/>
<dbReference type="PANTHER" id="PTHR13822">
    <property type="entry name" value="ATP SYNTHASE DELTA/EPSILON CHAIN"/>
    <property type="match status" value="1"/>
</dbReference>
<evidence type="ECO:0000256" key="4">
    <source>
        <dbReference type="ARBA" id="ARBA00023065"/>
    </source>
</evidence>
<evidence type="ECO:0000256" key="7">
    <source>
        <dbReference type="ARBA" id="ARBA00023310"/>
    </source>
</evidence>
<dbReference type="InterPro" id="IPR036771">
    <property type="entry name" value="ATPsynth_dsu/esu_N"/>
</dbReference>
<dbReference type="PANTHER" id="PTHR13822:SF10">
    <property type="entry name" value="ATP SYNTHASE EPSILON CHAIN, CHLOROPLASTIC"/>
    <property type="match status" value="1"/>
</dbReference>
<reference evidence="10 11" key="1">
    <citation type="submission" date="2017-02" db="EMBL/GenBank/DDBJ databases">
        <authorList>
            <person name="Peterson S.W."/>
        </authorList>
    </citation>
    <scope>NUCLEOTIDE SEQUENCE [LARGE SCALE GENOMIC DNA]</scope>
    <source>
        <strain evidence="10 11">LMG 22410</strain>
    </source>
</reference>
<keyword evidence="10" id="KW-0378">Hydrolase</keyword>
<comment type="subunit">
    <text evidence="8">F-type ATPases have 2 components, CF(1) - the catalytic core - and CF(0) - the membrane proton channel. CF(1) has five subunits: alpha(3), beta(3), gamma(1), delta(1), epsilon(1). CF(0) has three main subunits: a, b and c.</text>
</comment>
<dbReference type="EC" id="3.6.3.14" evidence="10"/>
<evidence type="ECO:0000256" key="2">
    <source>
        <dbReference type="ARBA" id="ARBA00005712"/>
    </source>
</evidence>
<comment type="similarity">
    <text evidence="2 8">Belongs to the ATPase epsilon chain family.</text>
</comment>
<name>A0A1R4GIJ6_9MICO</name>
<dbReference type="GeneID" id="303173972"/>
<keyword evidence="6 8" id="KW-0139">CF(1)</keyword>
<dbReference type="NCBIfam" id="NF009977">
    <property type="entry name" value="PRK13442.1"/>
    <property type="match status" value="1"/>
</dbReference>
<keyword evidence="7 8" id="KW-0066">ATP synthesis</keyword>
<dbReference type="CDD" id="cd12152">
    <property type="entry name" value="F1-ATPase_delta"/>
    <property type="match status" value="1"/>
</dbReference>
<feature type="domain" description="ATP synthase F1 complex delta/epsilon subunit N-terminal" evidence="9">
    <location>
        <begin position="3"/>
        <end position="82"/>
    </location>
</feature>
<dbReference type="Pfam" id="PF02823">
    <property type="entry name" value="ATP-synt_DE_N"/>
    <property type="match status" value="1"/>
</dbReference>
<sequence>MPLQVNVVSAEREVWSGEAKQVSARTAEGEIGLMANHTPILAMLDEGRVRIAQADGTTVLIQADEGFLSFDRDVVQIVARNADLV</sequence>
<evidence type="ECO:0000259" key="9">
    <source>
        <dbReference type="Pfam" id="PF02823"/>
    </source>
</evidence>
<evidence type="ECO:0000313" key="10">
    <source>
        <dbReference type="EMBL" id="SJM67905.1"/>
    </source>
</evidence>
<gene>
    <name evidence="10" type="ORF">CZ674_12220</name>
</gene>
<comment type="subcellular location">
    <subcellularLocation>
        <location evidence="1">Cell membrane</location>
        <topology evidence="1">Peripheral membrane protein</topology>
    </subcellularLocation>
</comment>
<evidence type="ECO:0000256" key="3">
    <source>
        <dbReference type="ARBA" id="ARBA00022448"/>
    </source>
</evidence>
<dbReference type="Proteomes" id="UP000195787">
    <property type="component" value="Unassembled WGS sequence"/>
</dbReference>
<keyword evidence="5" id="KW-0472">Membrane</keyword>
<evidence type="ECO:0000256" key="5">
    <source>
        <dbReference type="ARBA" id="ARBA00023136"/>
    </source>
</evidence>
<proteinExistence type="inferred from homology"/>
<organism evidence="10 11">
    <name type="scientific">Agrococcus casei LMG 22410</name>
    <dbReference type="NCBI Taxonomy" id="1255656"/>
    <lineage>
        <taxon>Bacteria</taxon>
        <taxon>Bacillati</taxon>
        <taxon>Actinomycetota</taxon>
        <taxon>Actinomycetes</taxon>
        <taxon>Micrococcales</taxon>
        <taxon>Microbacteriaceae</taxon>
        <taxon>Agrococcus</taxon>
    </lineage>
</organism>
<dbReference type="GO" id="GO:0016787">
    <property type="term" value="F:hydrolase activity"/>
    <property type="evidence" value="ECO:0007669"/>
    <property type="project" value="UniProtKB-KW"/>
</dbReference>